<name>A0A6M3X6K1_9ZZZZ</name>
<feature type="transmembrane region" description="Helical" evidence="2">
    <location>
        <begin position="20"/>
        <end position="43"/>
    </location>
</feature>
<keyword evidence="2" id="KW-0812">Transmembrane</keyword>
<organism evidence="3">
    <name type="scientific">viral metagenome</name>
    <dbReference type="NCBI Taxonomy" id="1070528"/>
    <lineage>
        <taxon>unclassified sequences</taxon>
        <taxon>metagenomes</taxon>
        <taxon>organismal metagenomes</taxon>
    </lineage>
</organism>
<dbReference type="EMBL" id="MT143969">
    <property type="protein sequence ID" value="QJH93351.1"/>
    <property type="molecule type" value="Genomic_DNA"/>
</dbReference>
<dbReference type="AlphaFoldDB" id="A0A6M3X6K1"/>
<evidence type="ECO:0000256" key="2">
    <source>
        <dbReference type="SAM" id="Phobius"/>
    </source>
</evidence>
<gene>
    <name evidence="3" type="ORF">MM171B04652_0006</name>
</gene>
<reference evidence="3" key="1">
    <citation type="submission" date="2020-03" db="EMBL/GenBank/DDBJ databases">
        <title>The deep terrestrial virosphere.</title>
        <authorList>
            <person name="Holmfeldt K."/>
            <person name="Nilsson E."/>
            <person name="Simone D."/>
            <person name="Lopez-Fernandez M."/>
            <person name="Wu X."/>
            <person name="de Brujin I."/>
            <person name="Lundin D."/>
            <person name="Andersson A."/>
            <person name="Bertilsson S."/>
            <person name="Dopson M."/>
        </authorList>
    </citation>
    <scope>NUCLEOTIDE SEQUENCE</scope>
    <source>
        <strain evidence="3">MM171B04652</strain>
    </source>
</reference>
<evidence type="ECO:0000313" key="3">
    <source>
        <dbReference type="EMBL" id="QJH93351.1"/>
    </source>
</evidence>
<accession>A0A6M3X6K1</accession>
<keyword evidence="1" id="KW-0175">Coiled coil</keyword>
<sequence length="113" mass="13232">MFINMSLINIGEFLPIEFRGMSFLTVIFIIILIIGGRSVYLLLKQEVDRINEQMKKNIKDFNEQIDDTNKKVDLLSKKVDETNSDLTIIKVHVAKTHEAVEWIKRYLYKGNKD</sequence>
<keyword evidence="2" id="KW-0472">Membrane</keyword>
<proteinExistence type="predicted"/>
<keyword evidence="2" id="KW-1133">Transmembrane helix</keyword>
<evidence type="ECO:0000256" key="1">
    <source>
        <dbReference type="SAM" id="Coils"/>
    </source>
</evidence>
<feature type="coiled-coil region" evidence="1">
    <location>
        <begin position="44"/>
        <end position="85"/>
    </location>
</feature>
<protein>
    <submittedName>
        <fullName evidence="3">Uncharacterized protein</fullName>
    </submittedName>
</protein>